<dbReference type="SUPFAM" id="SSF47113">
    <property type="entry name" value="Histone-fold"/>
    <property type="match status" value="1"/>
</dbReference>
<evidence type="ECO:0000256" key="4">
    <source>
        <dbReference type="ARBA" id="ARBA00022454"/>
    </source>
</evidence>
<dbReference type="GO" id="GO:0003677">
    <property type="term" value="F:DNA binding"/>
    <property type="evidence" value="ECO:0007669"/>
    <property type="project" value="UniProtKB-KW"/>
</dbReference>
<dbReference type="PROSITE" id="PS50878">
    <property type="entry name" value="RT_POL"/>
    <property type="match status" value="1"/>
</dbReference>
<dbReference type="Pfam" id="PF00125">
    <property type="entry name" value="Histone"/>
    <property type="match status" value="1"/>
</dbReference>
<keyword evidence="4" id="KW-0158">Chromosome</keyword>
<sequence>MILLDQAKTFDRVAHLRLKRKLQACRIHLDIFERILDFLGERTQRVAVINDKGVRVISSPIPVLSGVPQGTVLGPSLFNIYINDAPEILQNLLTLHADDSQLMGAASSWAEAASIQADLDKLDDWARQWLLEFNSKEDRSVMQTARSSNRIVNFLMEEKQKGNIPGLFGRLGDLGAIDPKDDVAITTAYCWSENIVPKRLVREIAQDFKTDPRFQSSAVMVLQEAREADLVGLCEDTNLCVIHTKRVTIMPKEFQLARRIRGERA</sequence>
<dbReference type="FunFam" id="1.10.20.10:FF:000085">
    <property type="entry name" value="Histone H3.2"/>
    <property type="match status" value="1"/>
</dbReference>
<dbReference type="Gene3D" id="1.10.20.10">
    <property type="entry name" value="Histone, subunit A"/>
    <property type="match status" value="1"/>
</dbReference>
<feature type="domain" description="Reverse transcriptase" evidence="8">
    <location>
        <begin position="1"/>
        <end position="156"/>
    </location>
</feature>
<name>A0AA88I2Z3_ARTSF</name>
<dbReference type="Proteomes" id="UP001187531">
    <property type="component" value="Unassembled WGS sequence"/>
</dbReference>
<keyword evidence="7" id="KW-0544">Nucleosome core</keyword>
<dbReference type="SMART" id="SM00428">
    <property type="entry name" value="H3"/>
    <property type="match status" value="1"/>
</dbReference>
<organism evidence="9 10">
    <name type="scientific">Artemia franciscana</name>
    <name type="common">Brine shrimp</name>
    <name type="synonym">Artemia sanfranciscana</name>
    <dbReference type="NCBI Taxonomy" id="6661"/>
    <lineage>
        <taxon>Eukaryota</taxon>
        <taxon>Metazoa</taxon>
        <taxon>Ecdysozoa</taxon>
        <taxon>Arthropoda</taxon>
        <taxon>Crustacea</taxon>
        <taxon>Branchiopoda</taxon>
        <taxon>Anostraca</taxon>
        <taxon>Artemiidae</taxon>
        <taxon>Artemia</taxon>
    </lineage>
</organism>
<dbReference type="SUPFAM" id="SSF75553">
    <property type="entry name" value="Smc hinge domain"/>
    <property type="match status" value="1"/>
</dbReference>
<evidence type="ECO:0000259" key="8">
    <source>
        <dbReference type="PROSITE" id="PS50878"/>
    </source>
</evidence>
<dbReference type="AlphaFoldDB" id="A0AA88I2Z3"/>
<evidence type="ECO:0000256" key="7">
    <source>
        <dbReference type="ARBA" id="ARBA00023269"/>
    </source>
</evidence>
<evidence type="ECO:0000256" key="1">
    <source>
        <dbReference type="ARBA" id="ARBA00004123"/>
    </source>
</evidence>
<keyword evidence="6" id="KW-0539">Nucleus</keyword>
<dbReference type="InterPro" id="IPR036277">
    <property type="entry name" value="SMC_hinge_sf"/>
</dbReference>
<reference evidence="9" key="1">
    <citation type="submission" date="2023-07" db="EMBL/GenBank/DDBJ databases">
        <title>Chromosome-level genome assembly of Artemia franciscana.</title>
        <authorList>
            <person name="Jo E."/>
        </authorList>
    </citation>
    <scope>NUCLEOTIDE SEQUENCE</scope>
    <source>
        <tissue evidence="9">Whole body</tissue>
    </source>
</reference>
<dbReference type="Gene3D" id="1.20.1060.20">
    <property type="match status" value="1"/>
</dbReference>
<evidence type="ECO:0000256" key="6">
    <source>
        <dbReference type="ARBA" id="ARBA00023242"/>
    </source>
</evidence>
<dbReference type="GO" id="GO:0046982">
    <property type="term" value="F:protein heterodimerization activity"/>
    <property type="evidence" value="ECO:0007669"/>
    <property type="project" value="InterPro"/>
</dbReference>
<dbReference type="GO" id="GO:0051276">
    <property type="term" value="P:chromosome organization"/>
    <property type="evidence" value="ECO:0007669"/>
    <property type="project" value="InterPro"/>
</dbReference>
<dbReference type="GO" id="GO:0005634">
    <property type="term" value="C:nucleus"/>
    <property type="evidence" value="ECO:0007669"/>
    <property type="project" value="UniProtKB-SubCell"/>
</dbReference>
<keyword evidence="5" id="KW-0238">DNA-binding</keyword>
<dbReference type="GO" id="GO:0000786">
    <property type="term" value="C:nucleosome"/>
    <property type="evidence" value="ECO:0007669"/>
    <property type="project" value="UniProtKB-KW"/>
</dbReference>
<proteinExistence type="inferred from homology"/>
<dbReference type="EMBL" id="JAVRJZ010000008">
    <property type="protein sequence ID" value="KAK2719124.1"/>
    <property type="molecule type" value="Genomic_DNA"/>
</dbReference>
<evidence type="ECO:0000313" key="9">
    <source>
        <dbReference type="EMBL" id="KAK2719124.1"/>
    </source>
</evidence>
<dbReference type="PANTHER" id="PTHR11426">
    <property type="entry name" value="HISTONE H3"/>
    <property type="match status" value="1"/>
</dbReference>
<accession>A0AA88I2Z3</accession>
<evidence type="ECO:0000313" key="10">
    <source>
        <dbReference type="Proteomes" id="UP001187531"/>
    </source>
</evidence>
<comment type="subcellular location">
    <subcellularLocation>
        <location evidence="2">Chromosome</location>
    </subcellularLocation>
    <subcellularLocation>
        <location evidence="1">Nucleus</location>
    </subcellularLocation>
</comment>
<keyword evidence="10" id="KW-1185">Reference proteome</keyword>
<evidence type="ECO:0000256" key="2">
    <source>
        <dbReference type="ARBA" id="ARBA00004286"/>
    </source>
</evidence>
<dbReference type="GO" id="GO:0030527">
    <property type="term" value="F:structural constituent of chromatin"/>
    <property type="evidence" value="ECO:0007669"/>
    <property type="project" value="InterPro"/>
</dbReference>
<dbReference type="GO" id="GO:0005524">
    <property type="term" value="F:ATP binding"/>
    <property type="evidence" value="ECO:0007669"/>
    <property type="project" value="InterPro"/>
</dbReference>
<comment type="similarity">
    <text evidence="3">Belongs to the histone H3 family.</text>
</comment>
<dbReference type="InterPro" id="IPR000164">
    <property type="entry name" value="Histone_H3/CENP-A"/>
</dbReference>
<dbReference type="InterPro" id="IPR009072">
    <property type="entry name" value="Histone-fold"/>
</dbReference>
<evidence type="ECO:0000256" key="5">
    <source>
        <dbReference type="ARBA" id="ARBA00023125"/>
    </source>
</evidence>
<evidence type="ECO:0000256" key="3">
    <source>
        <dbReference type="ARBA" id="ARBA00010343"/>
    </source>
</evidence>
<comment type="caution">
    <text evidence="9">The sequence shown here is derived from an EMBL/GenBank/DDBJ whole genome shotgun (WGS) entry which is preliminary data.</text>
</comment>
<dbReference type="PRINTS" id="PR00622">
    <property type="entry name" value="HISTONEH3"/>
</dbReference>
<protein>
    <recommendedName>
        <fullName evidence="8">Reverse transcriptase domain-containing protein</fullName>
    </recommendedName>
</protein>
<dbReference type="Pfam" id="PF00078">
    <property type="entry name" value="RVT_1"/>
    <property type="match status" value="1"/>
</dbReference>
<dbReference type="InterPro" id="IPR000477">
    <property type="entry name" value="RT_dom"/>
</dbReference>
<dbReference type="InterPro" id="IPR007125">
    <property type="entry name" value="H2A/H2B/H3"/>
</dbReference>
<gene>
    <name evidence="9" type="ORF">QYM36_004825</name>
</gene>